<dbReference type="GO" id="GO:0140359">
    <property type="term" value="F:ABC-type transporter activity"/>
    <property type="evidence" value="ECO:0007669"/>
    <property type="project" value="InterPro"/>
</dbReference>
<evidence type="ECO:0000256" key="4">
    <source>
        <dbReference type="ARBA" id="ARBA00023136"/>
    </source>
</evidence>
<feature type="transmembrane region" description="Helical" evidence="5">
    <location>
        <begin position="21"/>
        <end position="39"/>
    </location>
</feature>
<dbReference type="AlphaFoldDB" id="A0A4U8Q9M1"/>
<dbReference type="PANTHER" id="PTHR43229:SF6">
    <property type="entry name" value="ABC-TYPE MULTIDRUG TRANSPORT SYSTEM, PERMEASE COMPONENT"/>
    <property type="match status" value="1"/>
</dbReference>
<sequence>MRQFNILFYFGLKRRTKDFFILFYNIVFPTVIIMLLGYLTSTSYGDGFTSYNYYTVTVIPFCALMGISTVSYASQDEKLLHTSYRYIAAPITPKQIVLSKFCSCAVVLSICNIIALLIGKLLFRLDFYGNIFIVIILLICETVAVTGVGLFLGLACKNLDTLRNFLNIPIVISGFLGGVFFPVSSFHPVLSALINLSPLTWINRGIISCLYDNRTLIIYVISAVLSAVGIAMMLLTIRFFKKEAFI</sequence>
<dbReference type="STRING" id="180332.GCA_000797495_00008"/>
<evidence type="ECO:0000256" key="5">
    <source>
        <dbReference type="RuleBase" id="RU361157"/>
    </source>
</evidence>
<keyword evidence="2 5" id="KW-0812">Transmembrane</keyword>
<comment type="subcellular location">
    <subcellularLocation>
        <location evidence="5">Cell membrane</location>
        <topology evidence="5">Multi-pass membrane protein</topology>
    </subcellularLocation>
    <subcellularLocation>
        <location evidence="1">Membrane</location>
        <topology evidence="1">Multi-pass membrane protein</topology>
    </subcellularLocation>
</comment>
<evidence type="ECO:0000259" key="6">
    <source>
        <dbReference type="PROSITE" id="PS51012"/>
    </source>
</evidence>
<dbReference type="InterPro" id="IPR013525">
    <property type="entry name" value="ABC2_TM"/>
</dbReference>
<dbReference type="PANTHER" id="PTHR43229">
    <property type="entry name" value="NODULATION PROTEIN J"/>
    <property type="match status" value="1"/>
</dbReference>
<dbReference type="Proteomes" id="UP000306509">
    <property type="component" value="Unassembled WGS sequence"/>
</dbReference>
<feature type="transmembrane region" description="Helical" evidence="5">
    <location>
        <begin position="51"/>
        <end position="75"/>
    </location>
</feature>
<comment type="similarity">
    <text evidence="5">Belongs to the ABC-2 integral membrane protein family.</text>
</comment>
<keyword evidence="4 5" id="KW-0472">Membrane</keyword>
<comment type="caution">
    <text evidence="7">The sequence shown here is derived from an EMBL/GenBank/DDBJ whole genome shotgun (WGS) entry which is preliminary data.</text>
</comment>
<keyword evidence="8" id="KW-1185">Reference proteome</keyword>
<dbReference type="PROSITE" id="PS51012">
    <property type="entry name" value="ABC_TM2"/>
    <property type="match status" value="1"/>
</dbReference>
<evidence type="ECO:0000256" key="1">
    <source>
        <dbReference type="ARBA" id="ARBA00004141"/>
    </source>
</evidence>
<proteinExistence type="inferred from homology"/>
<feature type="domain" description="ABC transmembrane type-2" evidence="6">
    <location>
        <begin position="20"/>
        <end position="243"/>
    </location>
</feature>
<keyword evidence="5" id="KW-0813">Transport</keyword>
<protein>
    <recommendedName>
        <fullName evidence="5">Transport permease protein</fullName>
    </recommendedName>
</protein>
<dbReference type="InterPro" id="IPR047817">
    <property type="entry name" value="ABC2_TM_bact-type"/>
</dbReference>
<keyword evidence="5" id="KW-1003">Cell membrane</keyword>
<accession>A0A4U8Q9M1</accession>
<evidence type="ECO:0000256" key="2">
    <source>
        <dbReference type="ARBA" id="ARBA00022692"/>
    </source>
</evidence>
<dbReference type="RefSeq" id="WP_138002119.1">
    <property type="nucleotide sequence ID" value="NZ_QGQD01000031.1"/>
</dbReference>
<dbReference type="InterPro" id="IPR051784">
    <property type="entry name" value="Nod_factor_ABC_transporter"/>
</dbReference>
<evidence type="ECO:0000313" key="7">
    <source>
        <dbReference type="EMBL" id="TLD01705.1"/>
    </source>
</evidence>
<feature type="transmembrane region" description="Helical" evidence="5">
    <location>
        <begin position="96"/>
        <end position="119"/>
    </location>
</feature>
<gene>
    <name evidence="7" type="ORF">DSM106044_01410</name>
</gene>
<evidence type="ECO:0000256" key="3">
    <source>
        <dbReference type="ARBA" id="ARBA00022989"/>
    </source>
</evidence>
<dbReference type="Pfam" id="PF01061">
    <property type="entry name" value="ABC2_membrane"/>
    <property type="match status" value="1"/>
</dbReference>
<evidence type="ECO:0000313" key="8">
    <source>
        <dbReference type="Proteomes" id="UP000306509"/>
    </source>
</evidence>
<dbReference type="GO" id="GO:0043190">
    <property type="term" value="C:ATP-binding cassette (ABC) transporter complex"/>
    <property type="evidence" value="ECO:0007669"/>
    <property type="project" value="InterPro"/>
</dbReference>
<feature type="transmembrane region" description="Helical" evidence="5">
    <location>
        <begin position="216"/>
        <end position="240"/>
    </location>
</feature>
<reference evidence="7 8" key="1">
    <citation type="journal article" date="2019" name="Anaerobe">
        <title>Detection of Robinsoniella peoriensis in multiple bone samples of a trauma patient.</title>
        <authorList>
            <person name="Schrottner P."/>
            <person name="Hartwich K."/>
            <person name="Bunk B."/>
            <person name="Schober I."/>
            <person name="Helbig S."/>
            <person name="Rudolph W.W."/>
            <person name="Gunzer F."/>
        </authorList>
    </citation>
    <scope>NUCLEOTIDE SEQUENCE [LARGE SCALE GENOMIC DNA]</scope>
    <source>
        <strain evidence="7 8">DSM 106044</strain>
    </source>
</reference>
<dbReference type="PIRSF" id="PIRSF006648">
    <property type="entry name" value="DrrB"/>
    <property type="match status" value="1"/>
</dbReference>
<name>A0A4U8Q9M1_9FIRM</name>
<feature type="transmembrane region" description="Helical" evidence="5">
    <location>
        <begin position="131"/>
        <end position="156"/>
    </location>
</feature>
<feature type="transmembrane region" description="Helical" evidence="5">
    <location>
        <begin position="168"/>
        <end position="196"/>
    </location>
</feature>
<keyword evidence="3 5" id="KW-1133">Transmembrane helix</keyword>
<organism evidence="7 8">
    <name type="scientific">Robinsoniella peoriensis</name>
    <dbReference type="NCBI Taxonomy" id="180332"/>
    <lineage>
        <taxon>Bacteria</taxon>
        <taxon>Bacillati</taxon>
        <taxon>Bacillota</taxon>
        <taxon>Clostridia</taxon>
        <taxon>Lachnospirales</taxon>
        <taxon>Lachnospiraceae</taxon>
        <taxon>Robinsoniella</taxon>
    </lineage>
</organism>
<dbReference type="InterPro" id="IPR000412">
    <property type="entry name" value="ABC_2_transport"/>
</dbReference>
<dbReference type="EMBL" id="QGQD01000031">
    <property type="protein sequence ID" value="TLD01705.1"/>
    <property type="molecule type" value="Genomic_DNA"/>
</dbReference>